<sequence length="103" mass="10617">MRSAAMAFLLFALPAAAADLPPGRAAELERLVLQDCGSCHGLTLKGGLGPDIRAGTLAGTPPESLAHIVLQGVPGTPMPSWHPLLNEAEAQWIAEFLLKGGAP</sequence>
<keyword evidence="8" id="KW-1185">Reference proteome</keyword>
<dbReference type="AlphaFoldDB" id="A0A967EYC4"/>
<dbReference type="GO" id="GO:0046872">
    <property type="term" value="F:metal ion binding"/>
    <property type="evidence" value="ECO:0007669"/>
    <property type="project" value="UniProtKB-KW"/>
</dbReference>
<dbReference type="Proteomes" id="UP000761264">
    <property type="component" value="Unassembled WGS sequence"/>
</dbReference>
<feature type="domain" description="Cytochrome c" evidence="6">
    <location>
        <begin position="18"/>
        <end position="101"/>
    </location>
</feature>
<accession>A0A967EYC4</accession>
<evidence type="ECO:0000259" key="6">
    <source>
        <dbReference type="PROSITE" id="PS51007"/>
    </source>
</evidence>
<evidence type="ECO:0000256" key="5">
    <source>
        <dbReference type="SAM" id="SignalP"/>
    </source>
</evidence>
<evidence type="ECO:0000256" key="4">
    <source>
        <dbReference type="PROSITE-ProRule" id="PRU00433"/>
    </source>
</evidence>
<feature type="signal peptide" evidence="5">
    <location>
        <begin position="1"/>
        <end position="17"/>
    </location>
</feature>
<dbReference type="InterPro" id="IPR036909">
    <property type="entry name" value="Cyt_c-like_dom_sf"/>
</dbReference>
<name>A0A967EYC4_9PROT</name>
<evidence type="ECO:0000313" key="8">
    <source>
        <dbReference type="Proteomes" id="UP000761264"/>
    </source>
</evidence>
<dbReference type="GO" id="GO:0020037">
    <property type="term" value="F:heme binding"/>
    <property type="evidence" value="ECO:0007669"/>
    <property type="project" value="InterPro"/>
</dbReference>
<evidence type="ECO:0000256" key="1">
    <source>
        <dbReference type="ARBA" id="ARBA00022617"/>
    </source>
</evidence>
<dbReference type="EMBL" id="JAAQPH010000010">
    <property type="protein sequence ID" value="NIA69697.1"/>
    <property type="molecule type" value="Genomic_DNA"/>
</dbReference>
<dbReference type="SUPFAM" id="SSF46626">
    <property type="entry name" value="Cytochrome c"/>
    <property type="match status" value="1"/>
</dbReference>
<evidence type="ECO:0000256" key="2">
    <source>
        <dbReference type="ARBA" id="ARBA00022723"/>
    </source>
</evidence>
<gene>
    <name evidence="7" type="ORF">HBA54_13930</name>
</gene>
<keyword evidence="1 4" id="KW-0349">Heme</keyword>
<keyword evidence="5" id="KW-0732">Signal</keyword>
<dbReference type="RefSeq" id="WP_167225568.1">
    <property type="nucleotide sequence ID" value="NZ_JAAQPH010000010.1"/>
</dbReference>
<proteinExistence type="predicted"/>
<evidence type="ECO:0000313" key="7">
    <source>
        <dbReference type="EMBL" id="NIA69697.1"/>
    </source>
</evidence>
<protein>
    <submittedName>
        <fullName evidence="7">Cytochrome c</fullName>
    </submittedName>
</protein>
<feature type="chain" id="PRO_5036948253" evidence="5">
    <location>
        <begin position="18"/>
        <end position="103"/>
    </location>
</feature>
<dbReference type="Pfam" id="PF13442">
    <property type="entry name" value="Cytochrome_CBB3"/>
    <property type="match status" value="1"/>
</dbReference>
<reference evidence="7" key="1">
    <citation type="submission" date="2020-03" db="EMBL/GenBank/DDBJ databases">
        <title>Genome of Pelagibius litoralis DSM 21314T.</title>
        <authorList>
            <person name="Wang G."/>
        </authorList>
    </citation>
    <scope>NUCLEOTIDE SEQUENCE</scope>
    <source>
        <strain evidence="7">DSM 21314</strain>
    </source>
</reference>
<dbReference type="PROSITE" id="PS51007">
    <property type="entry name" value="CYTC"/>
    <property type="match status" value="1"/>
</dbReference>
<dbReference type="InterPro" id="IPR009056">
    <property type="entry name" value="Cyt_c-like_dom"/>
</dbReference>
<comment type="caution">
    <text evidence="7">The sequence shown here is derived from an EMBL/GenBank/DDBJ whole genome shotgun (WGS) entry which is preliminary data.</text>
</comment>
<keyword evidence="3 4" id="KW-0408">Iron</keyword>
<evidence type="ECO:0000256" key="3">
    <source>
        <dbReference type="ARBA" id="ARBA00023004"/>
    </source>
</evidence>
<dbReference type="GO" id="GO:0009055">
    <property type="term" value="F:electron transfer activity"/>
    <property type="evidence" value="ECO:0007669"/>
    <property type="project" value="InterPro"/>
</dbReference>
<keyword evidence="2 4" id="KW-0479">Metal-binding</keyword>
<organism evidence="7 8">
    <name type="scientific">Pelagibius litoralis</name>
    <dbReference type="NCBI Taxonomy" id="374515"/>
    <lineage>
        <taxon>Bacteria</taxon>
        <taxon>Pseudomonadati</taxon>
        <taxon>Pseudomonadota</taxon>
        <taxon>Alphaproteobacteria</taxon>
        <taxon>Rhodospirillales</taxon>
        <taxon>Rhodovibrionaceae</taxon>
        <taxon>Pelagibius</taxon>
    </lineage>
</organism>
<dbReference type="Gene3D" id="1.10.760.10">
    <property type="entry name" value="Cytochrome c-like domain"/>
    <property type="match status" value="1"/>
</dbReference>